<reference evidence="2" key="1">
    <citation type="journal article" date="2023" name="G3 (Bethesda)">
        <title>Whole genome assembly and annotation of the endangered Caribbean coral Acropora cervicornis.</title>
        <authorList>
            <person name="Selwyn J.D."/>
            <person name="Vollmer S.V."/>
        </authorList>
    </citation>
    <scope>NUCLEOTIDE SEQUENCE</scope>
    <source>
        <strain evidence="2">K2</strain>
    </source>
</reference>
<sequence length="710" mass="80329">MEGENPDLLCVLDDMCEPTEAKQPGMVAQCISCWFNPTETTKSPHERLCDNPRTSHEIKATLDRLAKMKVTCSSQKVREKLDVIGEKHDQAIFDLKTEMCKAQELVTEKETQVVMLEERCASNGHVCNGNCTVQKKNATGELANARKELHPGFAIIFDNIDGKLERRHMSKDKQNLDYHWVNHKIVINRVSGTNLDSSPRDLLAVPNITFLPSVKDQQLQRHNYIVLVSRTLVDHLKFFGMLKDVCVRHIPHKYSKEMATKSESFPMGVLFKNENLSDDIIDILKKFQTYTPFTTGNGEKKFVNQLCVGDQLSVERAVNCIHSVSNGYTPEDHLEGLNLQLGDWHTGVKILELLFRRFYSGSSSDDECSMYFDRNVINRRNVREDPHTAYQPNRDFLILEVTARVVAAAYEVLGISSESKQPKNLPIPDDLTNWHSLEKLQFLHKAAALVVDQLVVDKEMMDKTIENMISAQERQTLIDQIELNADGRFPCRFPGCSKSFKYNGKSRKNHELSHDPPVVILEDNLDSTPTTSTVSPSKGDDDMFNYNTALLAEGLFFLNFLDAVAEGDGERIIGNINILCCCARLMIPTAQNLLLRASISNFLTVNNRGGLGSNIPFDLEVEHSNNYIKQGIVHLGVNVTESAGTRIAKAEKPAREVFGKIDKGLQRPVRSGKHTARFPVKDMEDVVKRLVDNRVFKYQEGRVYKHFTNF</sequence>
<evidence type="ECO:0000313" key="2">
    <source>
        <dbReference type="EMBL" id="KAK2567824.1"/>
    </source>
</evidence>
<evidence type="ECO:0000313" key="3">
    <source>
        <dbReference type="Proteomes" id="UP001249851"/>
    </source>
</evidence>
<dbReference type="EMBL" id="JARQWQ010000013">
    <property type="protein sequence ID" value="KAK2567824.1"/>
    <property type="molecule type" value="Genomic_DNA"/>
</dbReference>
<organism evidence="2 3">
    <name type="scientific">Acropora cervicornis</name>
    <name type="common">Staghorn coral</name>
    <dbReference type="NCBI Taxonomy" id="6130"/>
    <lineage>
        <taxon>Eukaryota</taxon>
        <taxon>Metazoa</taxon>
        <taxon>Cnidaria</taxon>
        <taxon>Anthozoa</taxon>
        <taxon>Hexacorallia</taxon>
        <taxon>Scleractinia</taxon>
        <taxon>Astrocoeniina</taxon>
        <taxon>Acroporidae</taxon>
        <taxon>Acropora</taxon>
    </lineage>
</organism>
<protein>
    <recommendedName>
        <fullName evidence="1">DUF6589 domain-containing protein</fullName>
    </recommendedName>
</protein>
<dbReference type="AlphaFoldDB" id="A0AAD9QUP5"/>
<comment type="caution">
    <text evidence="2">The sequence shown here is derived from an EMBL/GenBank/DDBJ whole genome shotgun (WGS) entry which is preliminary data.</text>
</comment>
<dbReference type="Pfam" id="PF20231">
    <property type="entry name" value="DUF6589"/>
    <property type="match status" value="1"/>
</dbReference>
<evidence type="ECO:0000259" key="1">
    <source>
        <dbReference type="Pfam" id="PF20231"/>
    </source>
</evidence>
<feature type="domain" description="DUF6589" evidence="1">
    <location>
        <begin position="210"/>
        <end position="674"/>
    </location>
</feature>
<dbReference type="InterPro" id="IPR046496">
    <property type="entry name" value="DUF6589"/>
</dbReference>
<gene>
    <name evidence="2" type="ORF">P5673_007699</name>
</gene>
<dbReference type="Proteomes" id="UP001249851">
    <property type="component" value="Unassembled WGS sequence"/>
</dbReference>
<name>A0AAD9QUP5_ACRCE</name>
<reference evidence="2" key="2">
    <citation type="journal article" date="2023" name="Science">
        <title>Genomic signatures of disease resistance in endangered staghorn corals.</title>
        <authorList>
            <person name="Vollmer S.V."/>
            <person name="Selwyn J.D."/>
            <person name="Despard B.A."/>
            <person name="Roesel C.L."/>
        </authorList>
    </citation>
    <scope>NUCLEOTIDE SEQUENCE</scope>
    <source>
        <strain evidence="2">K2</strain>
    </source>
</reference>
<accession>A0AAD9QUP5</accession>
<keyword evidence="3" id="KW-1185">Reference proteome</keyword>
<proteinExistence type="predicted"/>